<proteinExistence type="predicted"/>
<feature type="transmembrane region" description="Helical" evidence="7">
    <location>
        <begin position="347"/>
        <end position="366"/>
    </location>
</feature>
<feature type="transmembrane region" description="Helical" evidence="7">
    <location>
        <begin position="378"/>
        <end position="396"/>
    </location>
</feature>
<dbReference type="AlphaFoldDB" id="A0A8H2K596"/>
<evidence type="ECO:0000256" key="1">
    <source>
        <dbReference type="ARBA" id="ARBA00004651"/>
    </source>
</evidence>
<dbReference type="Proteomes" id="UP000316560">
    <property type="component" value="Unassembled WGS sequence"/>
</dbReference>
<keyword evidence="4 7" id="KW-0812">Transmembrane</keyword>
<comment type="caution">
    <text evidence="9">The sequence shown here is derived from an EMBL/GenBank/DDBJ whole genome shotgun (WGS) entry which is preliminary data.</text>
</comment>
<keyword evidence="3" id="KW-1003">Cell membrane</keyword>
<evidence type="ECO:0000256" key="4">
    <source>
        <dbReference type="ARBA" id="ARBA00022692"/>
    </source>
</evidence>
<feature type="transmembrane region" description="Helical" evidence="7">
    <location>
        <begin position="112"/>
        <end position="134"/>
    </location>
</feature>
<feature type="transmembrane region" description="Helical" evidence="7">
    <location>
        <begin position="50"/>
        <end position="68"/>
    </location>
</feature>
<gene>
    <name evidence="9" type="ORF">FB472_0724</name>
</gene>
<dbReference type="InterPro" id="IPR010290">
    <property type="entry name" value="TM_effector"/>
</dbReference>
<organism evidence="9 10">
    <name type="scientific">Rhodoglobus vestalii</name>
    <dbReference type="NCBI Taxonomy" id="193384"/>
    <lineage>
        <taxon>Bacteria</taxon>
        <taxon>Bacillati</taxon>
        <taxon>Actinomycetota</taxon>
        <taxon>Actinomycetes</taxon>
        <taxon>Micrococcales</taxon>
        <taxon>Microbacteriaceae</taxon>
        <taxon>Rhodoglobus</taxon>
    </lineage>
</organism>
<feature type="transmembrane region" description="Helical" evidence="7">
    <location>
        <begin position="408"/>
        <end position="429"/>
    </location>
</feature>
<keyword evidence="10" id="KW-1185">Reference proteome</keyword>
<feature type="transmembrane region" description="Helical" evidence="7">
    <location>
        <begin position="140"/>
        <end position="156"/>
    </location>
</feature>
<accession>A0A8H2K596</accession>
<protein>
    <submittedName>
        <fullName evidence="9">Putative MFS family arabinose efflux permease</fullName>
    </submittedName>
</protein>
<evidence type="ECO:0000259" key="8">
    <source>
        <dbReference type="PROSITE" id="PS50850"/>
    </source>
</evidence>
<name>A0A8H2K596_9MICO</name>
<feature type="transmembrane region" description="Helical" evidence="7">
    <location>
        <begin position="206"/>
        <end position="225"/>
    </location>
</feature>
<dbReference type="InterPro" id="IPR036259">
    <property type="entry name" value="MFS_trans_sf"/>
</dbReference>
<dbReference type="OrthoDB" id="9775268at2"/>
<feature type="transmembrane region" description="Helical" evidence="7">
    <location>
        <begin position="256"/>
        <end position="280"/>
    </location>
</feature>
<evidence type="ECO:0000313" key="10">
    <source>
        <dbReference type="Proteomes" id="UP000316560"/>
    </source>
</evidence>
<dbReference type="Gene3D" id="1.20.1250.20">
    <property type="entry name" value="MFS general substrate transporter like domains"/>
    <property type="match status" value="1"/>
</dbReference>
<evidence type="ECO:0000256" key="5">
    <source>
        <dbReference type="ARBA" id="ARBA00022989"/>
    </source>
</evidence>
<reference evidence="9 10" key="1">
    <citation type="submission" date="2019-06" db="EMBL/GenBank/DDBJ databases">
        <title>Sequencing the genomes of 1000 actinobacteria strains.</title>
        <authorList>
            <person name="Klenk H.-P."/>
        </authorList>
    </citation>
    <scope>NUCLEOTIDE SEQUENCE [LARGE SCALE GENOMIC DNA]</scope>
    <source>
        <strain evidence="9 10">DSM 21947</strain>
    </source>
</reference>
<evidence type="ECO:0000313" key="9">
    <source>
        <dbReference type="EMBL" id="TQO19184.1"/>
    </source>
</evidence>
<comment type="subcellular location">
    <subcellularLocation>
        <location evidence="1">Cell membrane</location>
        <topology evidence="1">Multi-pass membrane protein</topology>
    </subcellularLocation>
</comment>
<dbReference type="InterPro" id="IPR020846">
    <property type="entry name" value="MFS_dom"/>
</dbReference>
<dbReference type="PROSITE" id="PS50850">
    <property type="entry name" value="MFS"/>
    <property type="match status" value="1"/>
</dbReference>
<dbReference type="GO" id="GO:0022857">
    <property type="term" value="F:transmembrane transporter activity"/>
    <property type="evidence" value="ECO:0007669"/>
    <property type="project" value="InterPro"/>
</dbReference>
<keyword evidence="2" id="KW-0813">Transport</keyword>
<feature type="transmembrane region" description="Helical" evidence="7">
    <location>
        <begin position="321"/>
        <end position="341"/>
    </location>
</feature>
<dbReference type="PANTHER" id="PTHR23513">
    <property type="entry name" value="INTEGRAL MEMBRANE EFFLUX PROTEIN-RELATED"/>
    <property type="match status" value="1"/>
</dbReference>
<evidence type="ECO:0000256" key="7">
    <source>
        <dbReference type="SAM" id="Phobius"/>
    </source>
</evidence>
<feature type="transmembrane region" description="Helical" evidence="7">
    <location>
        <begin position="80"/>
        <end position="100"/>
    </location>
</feature>
<dbReference type="GO" id="GO:0005886">
    <property type="term" value="C:plasma membrane"/>
    <property type="evidence" value="ECO:0007669"/>
    <property type="project" value="UniProtKB-SubCell"/>
</dbReference>
<dbReference type="CDD" id="cd06173">
    <property type="entry name" value="MFS_MefA_like"/>
    <property type="match status" value="1"/>
</dbReference>
<feature type="transmembrane region" description="Helical" evidence="7">
    <location>
        <begin position="177"/>
        <end position="200"/>
    </location>
</feature>
<dbReference type="EMBL" id="VFRA01000001">
    <property type="protein sequence ID" value="TQO19184.1"/>
    <property type="molecule type" value="Genomic_DNA"/>
</dbReference>
<dbReference type="Pfam" id="PF05977">
    <property type="entry name" value="MFS_3"/>
    <property type="match status" value="1"/>
</dbReference>
<sequence length="506" mass="53912">MHGNEWGDNTVEGVAMTSETSPATVPISAVMQRPLWRDTFSSLRLHNYRLYVIAQFIAYTAAWVQRIAVDWLVLELTGNVALVGLTIAIQFTPTIVLGAYAGVIADRFDKRATLMIAQSIIGVLSLALAIVTILGVAELWLVYLLVLLMGIIQVFDNPARAVFVNELVGPRHLRNAISLNASIFHSGAFLGPALSGVLIVAAGSGWAIGINAVAVVIGVIILASMRKRELLIAPRAPGTKGQIREAMRYIRNKPTLFWTMVMVFVIAVFGMPMPTLLAAMANTVYETGASGYGLYNSLAAIGALLGALASARRSSLRLRTIIFGAVLYGVAMMLAGIVPIYSLFLGVLIGIGLSRLLLMTAAETMVQLSSNLVIRGRVMAFYVMVILGGQAVGGPLMGTIAELWGAKIAFVIAGGVPTVVAITIAILLARSGRLTVRVAPRRTGRWMAIVPHPRSRAITESMPIVGSGSGSGAAAAHAPTSRNRLRALRASLSRGARKRRSPKEDL</sequence>
<evidence type="ECO:0000256" key="3">
    <source>
        <dbReference type="ARBA" id="ARBA00022475"/>
    </source>
</evidence>
<keyword evidence="6 7" id="KW-0472">Membrane</keyword>
<dbReference type="PANTHER" id="PTHR23513:SF11">
    <property type="entry name" value="STAPHYLOFERRIN A TRANSPORTER"/>
    <property type="match status" value="1"/>
</dbReference>
<feature type="transmembrane region" description="Helical" evidence="7">
    <location>
        <begin position="292"/>
        <end position="309"/>
    </location>
</feature>
<evidence type="ECO:0000256" key="2">
    <source>
        <dbReference type="ARBA" id="ARBA00022448"/>
    </source>
</evidence>
<evidence type="ECO:0000256" key="6">
    <source>
        <dbReference type="ARBA" id="ARBA00023136"/>
    </source>
</evidence>
<dbReference type="SUPFAM" id="SSF103473">
    <property type="entry name" value="MFS general substrate transporter"/>
    <property type="match status" value="1"/>
</dbReference>
<feature type="domain" description="Major facilitator superfamily (MFS) profile" evidence="8">
    <location>
        <begin position="47"/>
        <end position="432"/>
    </location>
</feature>
<keyword evidence="5 7" id="KW-1133">Transmembrane helix</keyword>